<dbReference type="Pfam" id="PF25840">
    <property type="entry name" value="Ulvan_lyase_N"/>
    <property type="match status" value="1"/>
</dbReference>
<dbReference type="EMBL" id="CYZE01000010">
    <property type="protein sequence ID" value="CUO70515.1"/>
    <property type="molecule type" value="Genomic_DNA"/>
</dbReference>
<evidence type="ECO:0000313" key="4">
    <source>
        <dbReference type="Proteomes" id="UP000095651"/>
    </source>
</evidence>
<sequence>MNDAAYYRDLLKEWCDAICRYQLTDENPRIDGAILCPACLRIHGRSADAIYPMMYMADVTGDKKYLRCAKKLYSWSETMWESDGSFRNDTDSSWRGITVFAVIQLCEALKYHGHQLSGEEYLGWRKRTAKAAYFLYNEIDRLGGNINYPITCAWALELAGELLECRDYLNKAHELALYGIAHIDGQGILYGEGTPRDQISPRGCRYVDLGYNVEESLPALTEYALLAGDEELLKEVVRALRAHLDFFLPDGAWDNSWGSRNYKWSYWGSRTSDGCQPAFAKLSRRYPEFGDVCRRNTELLKQCTFEGLLYGGLMYREAGQPPCIHHTICHAKALAGVLDGGVCPGEDEKHENLFPKTKKIKYYASAGTAVLRNGEFRASVTENDLDYVAGGHACGGALTMLWHNRIGPLMVGTMTEYQMVESSNMQLPGCSADCCQTVRLEYEQENVWYRNINDKTAEILYTEEDGNPVVRIRGVLRSQEQKGIHTFQLKYQMEQEVFRISGTCEASVSTLRLPIVADRETALIQKNDIYKLELRRKNTAVYIKSSLPLILEDRNTRIFNPVGGMETIKLDLSLKKKETFIVEIRGECIKSVLNS</sequence>
<dbReference type="InterPro" id="IPR008929">
    <property type="entry name" value="Chondroitin_lyas"/>
</dbReference>
<proteinExistence type="predicted"/>
<feature type="domain" description="Broad-specificity ulvan lyase N-terminal" evidence="1">
    <location>
        <begin position="11"/>
        <end position="341"/>
    </location>
</feature>
<dbReference type="InterPro" id="IPR058908">
    <property type="entry name" value="P29_C"/>
</dbReference>
<dbReference type="RefSeq" id="WP_055657360.1">
    <property type="nucleotide sequence ID" value="NZ_CABIXC010000010.1"/>
</dbReference>
<dbReference type="SUPFAM" id="SSF48230">
    <property type="entry name" value="Chondroitin AC/alginate lyase"/>
    <property type="match status" value="1"/>
</dbReference>
<dbReference type="AlphaFoldDB" id="A0A174HCA8"/>
<organism evidence="3 4">
    <name type="scientific">Hungatella hathewayi</name>
    <dbReference type="NCBI Taxonomy" id="154046"/>
    <lineage>
        <taxon>Bacteria</taxon>
        <taxon>Bacillati</taxon>
        <taxon>Bacillota</taxon>
        <taxon>Clostridia</taxon>
        <taxon>Lachnospirales</taxon>
        <taxon>Lachnospiraceae</taxon>
        <taxon>Hungatella</taxon>
    </lineage>
</organism>
<dbReference type="Proteomes" id="UP000095651">
    <property type="component" value="Unassembled WGS sequence"/>
</dbReference>
<accession>A0A174HCA8</accession>
<gene>
    <name evidence="3" type="ORF">ERS852407_03666</name>
</gene>
<protein>
    <submittedName>
        <fullName evidence="3">Uncharacterized protein</fullName>
    </submittedName>
</protein>
<dbReference type="Pfam" id="PF25841">
    <property type="entry name" value="Ulvan_lyase_C"/>
    <property type="match status" value="1"/>
</dbReference>
<reference evidence="3 4" key="1">
    <citation type="submission" date="2015-09" db="EMBL/GenBank/DDBJ databases">
        <authorList>
            <consortium name="Pathogen Informatics"/>
        </authorList>
    </citation>
    <scope>NUCLEOTIDE SEQUENCE [LARGE SCALE GENOMIC DNA]</scope>
    <source>
        <strain evidence="3 4">2789STDY5608850</strain>
    </source>
</reference>
<feature type="domain" description="Broad-specificity ulvan lyase C-terminal" evidence="2">
    <location>
        <begin position="360"/>
        <end position="584"/>
    </location>
</feature>
<dbReference type="InterPro" id="IPR058907">
    <property type="entry name" value="P29_N"/>
</dbReference>
<evidence type="ECO:0000259" key="1">
    <source>
        <dbReference type="Pfam" id="PF25840"/>
    </source>
</evidence>
<evidence type="ECO:0000313" key="3">
    <source>
        <dbReference type="EMBL" id="CUO70515.1"/>
    </source>
</evidence>
<name>A0A174HCA8_9FIRM</name>
<evidence type="ECO:0000259" key="2">
    <source>
        <dbReference type="Pfam" id="PF25841"/>
    </source>
</evidence>